<dbReference type="InterPro" id="IPR027266">
    <property type="entry name" value="TrmE/GcvT-like"/>
</dbReference>
<dbReference type="GO" id="GO:0005525">
    <property type="term" value="F:GTP binding"/>
    <property type="evidence" value="ECO:0007669"/>
    <property type="project" value="UniProtKB-UniRule"/>
</dbReference>
<dbReference type="NCBIfam" id="TIGR00450">
    <property type="entry name" value="mnmE_trmE_thdF"/>
    <property type="match status" value="1"/>
</dbReference>
<comment type="function">
    <text evidence="7">Exhibits a very high intrinsic GTPase hydrolysis rate. Involved in the addition of a carboxymethylaminomethyl (cmnm) group at the wobble position (U34) of certain tRNAs, forming tRNA-cmnm(5)s(2)U34.</text>
</comment>
<dbReference type="Pfam" id="PF01926">
    <property type="entry name" value="MMR_HSR1"/>
    <property type="match status" value="1"/>
</dbReference>
<feature type="binding site" evidence="7">
    <location>
        <position position="79"/>
    </location>
    <ligand>
        <name>(6S)-5-formyl-5,6,7,8-tetrahydrofolate</name>
        <dbReference type="ChEBI" id="CHEBI:57457"/>
    </ligand>
</feature>
<dbReference type="Gene3D" id="3.30.1360.120">
    <property type="entry name" value="Probable tRNA modification gtpase trme, domain 1"/>
    <property type="match status" value="1"/>
</dbReference>
<dbReference type="AlphaFoldDB" id="A0AAF1K2N9"/>
<feature type="binding site" evidence="7">
    <location>
        <begin position="268"/>
        <end position="271"/>
    </location>
    <ligand>
        <name>GTP</name>
        <dbReference type="ChEBI" id="CHEBI:37565"/>
    </ligand>
</feature>
<dbReference type="RefSeq" id="WP_211874068.1">
    <property type="nucleotide sequence ID" value="NZ_JAAEDH010000008.1"/>
</dbReference>
<keyword evidence="7" id="KW-0479">Metal-binding</keyword>
<dbReference type="Proteomes" id="UP001196068">
    <property type="component" value="Unassembled WGS sequence"/>
</dbReference>
<dbReference type="FunFam" id="3.30.1360.120:FF:000007">
    <property type="entry name" value="tRNA modification GTPase GTPBP3, mitochondrial"/>
    <property type="match status" value="1"/>
</dbReference>
<evidence type="ECO:0000256" key="1">
    <source>
        <dbReference type="ARBA" id="ARBA00011043"/>
    </source>
</evidence>
<dbReference type="EMBL" id="JAAEDH010000008">
    <property type="protein sequence ID" value="MBR0655239.1"/>
    <property type="molecule type" value="Genomic_DNA"/>
</dbReference>
<dbReference type="InterPro" id="IPR004520">
    <property type="entry name" value="GTPase_MnmE"/>
</dbReference>
<dbReference type="InterPro" id="IPR027417">
    <property type="entry name" value="P-loop_NTPase"/>
</dbReference>
<dbReference type="CDD" id="cd04164">
    <property type="entry name" value="trmE"/>
    <property type="match status" value="1"/>
</dbReference>
<dbReference type="InterPro" id="IPR027368">
    <property type="entry name" value="MnmE_dom2"/>
</dbReference>
<dbReference type="InterPro" id="IPR031168">
    <property type="entry name" value="G_TrmE"/>
</dbReference>
<dbReference type="GO" id="GO:0030488">
    <property type="term" value="P:tRNA methylation"/>
    <property type="evidence" value="ECO:0007669"/>
    <property type="project" value="TreeGrafter"/>
</dbReference>
<dbReference type="NCBIfam" id="TIGR00231">
    <property type="entry name" value="small_GTP"/>
    <property type="match status" value="1"/>
</dbReference>
<feature type="binding site" evidence="7">
    <location>
        <position position="431"/>
    </location>
    <ligand>
        <name>(6S)-5-formyl-5,6,7,8-tetrahydrofolate</name>
        <dbReference type="ChEBI" id="CHEBI:57457"/>
    </ligand>
</feature>
<comment type="cofactor">
    <cofactor evidence="7">
        <name>K(+)</name>
        <dbReference type="ChEBI" id="CHEBI:29103"/>
    </cofactor>
    <text evidence="7">Binds 1 potassium ion per subunit.</text>
</comment>
<dbReference type="CDD" id="cd14858">
    <property type="entry name" value="TrmE_N"/>
    <property type="match status" value="1"/>
</dbReference>
<dbReference type="Pfam" id="PF10396">
    <property type="entry name" value="TrmE_N"/>
    <property type="match status" value="1"/>
</dbReference>
<evidence type="ECO:0000256" key="4">
    <source>
        <dbReference type="ARBA" id="ARBA00022801"/>
    </source>
</evidence>
<evidence type="ECO:0000256" key="6">
    <source>
        <dbReference type="ARBA" id="ARBA00023134"/>
    </source>
</evidence>
<feature type="binding site" evidence="7">
    <location>
        <begin position="224"/>
        <end position="229"/>
    </location>
    <ligand>
        <name>GTP</name>
        <dbReference type="ChEBI" id="CHEBI:37565"/>
    </ligand>
</feature>
<dbReference type="Gene3D" id="1.20.120.430">
    <property type="entry name" value="tRNA modification GTPase MnmE domain 2"/>
    <property type="match status" value="1"/>
</dbReference>
<protein>
    <recommendedName>
        <fullName evidence="7">tRNA modification GTPase MnmE</fullName>
        <ecNumber evidence="7">3.6.-.-</ecNumber>
    </recommendedName>
</protein>
<feature type="binding site" evidence="7">
    <location>
        <position position="118"/>
    </location>
    <ligand>
        <name>(6S)-5-formyl-5,6,7,8-tetrahydrofolate</name>
        <dbReference type="ChEBI" id="CHEBI:57457"/>
    </ligand>
</feature>
<reference evidence="10" key="1">
    <citation type="submission" date="2020-01" db="EMBL/GenBank/DDBJ databases">
        <authorList>
            <person name="Rat A."/>
        </authorList>
    </citation>
    <scope>NUCLEOTIDE SEQUENCE</scope>
    <source>
        <strain evidence="10">LMG 28251</strain>
    </source>
</reference>
<evidence type="ECO:0000313" key="11">
    <source>
        <dbReference type="Proteomes" id="UP001196068"/>
    </source>
</evidence>
<proteinExistence type="inferred from homology"/>
<feature type="binding site" evidence="7">
    <location>
        <position position="22"/>
    </location>
    <ligand>
        <name>(6S)-5-formyl-5,6,7,8-tetrahydrofolate</name>
        <dbReference type="ChEBI" id="CHEBI:57457"/>
    </ligand>
</feature>
<accession>A0AAF1K2N9</accession>
<keyword evidence="7" id="KW-0963">Cytoplasm</keyword>
<keyword evidence="6 7" id="KW-0342">GTP-binding</keyword>
<evidence type="ECO:0000256" key="5">
    <source>
        <dbReference type="ARBA" id="ARBA00022958"/>
    </source>
</evidence>
<keyword evidence="7" id="KW-0460">Magnesium</keyword>
<evidence type="ECO:0000313" key="10">
    <source>
        <dbReference type="EMBL" id="MBR0655239.1"/>
    </source>
</evidence>
<dbReference type="SUPFAM" id="SSF116878">
    <property type="entry name" value="TrmE connector domain"/>
    <property type="match status" value="1"/>
</dbReference>
<comment type="caution">
    <text evidence="7">Lacks conserved residue(s) required for the propagation of feature annotation.</text>
</comment>
<evidence type="ECO:0000256" key="3">
    <source>
        <dbReference type="ARBA" id="ARBA00022741"/>
    </source>
</evidence>
<keyword evidence="3 7" id="KW-0547">Nucleotide-binding</keyword>
<feature type="binding site" evidence="7">
    <location>
        <begin position="243"/>
        <end position="249"/>
    </location>
    <ligand>
        <name>GTP</name>
        <dbReference type="ChEBI" id="CHEBI:37565"/>
    </ligand>
</feature>
<reference evidence="10" key="2">
    <citation type="journal article" date="2021" name="Syst. Appl. Microbiol.">
        <title>Roseomonas hellenica sp. nov., isolated from roots of wild-growing Alkanna tinctoria.</title>
        <authorList>
            <person name="Rat A."/>
            <person name="Naranjo H.D."/>
            <person name="Lebbe L."/>
            <person name="Cnockaert M."/>
            <person name="Krigas N."/>
            <person name="Grigoriadou K."/>
            <person name="Maloupa E."/>
            <person name="Willems A."/>
        </authorList>
    </citation>
    <scope>NUCLEOTIDE SEQUENCE</scope>
    <source>
        <strain evidence="10">LMG 28251</strain>
    </source>
</reference>
<dbReference type="InterPro" id="IPR006073">
    <property type="entry name" value="GTP-bd"/>
</dbReference>
<dbReference type="HAMAP" id="MF_00379">
    <property type="entry name" value="GTPase_MnmE"/>
    <property type="match status" value="1"/>
</dbReference>
<dbReference type="NCBIfam" id="NF003661">
    <property type="entry name" value="PRK05291.1-3"/>
    <property type="match status" value="1"/>
</dbReference>
<keyword evidence="2 7" id="KW-0819">tRNA processing</keyword>
<dbReference type="InterPro" id="IPR018948">
    <property type="entry name" value="GTP-bd_TrmE_N"/>
</dbReference>
<feature type="domain" description="TrmE-type G" evidence="9">
    <location>
        <begin position="214"/>
        <end position="359"/>
    </location>
</feature>
<feature type="binding site" evidence="7">
    <location>
        <position position="249"/>
    </location>
    <ligand>
        <name>Mg(2+)</name>
        <dbReference type="ChEBI" id="CHEBI:18420"/>
    </ligand>
</feature>
<keyword evidence="5 7" id="KW-0630">Potassium</keyword>
<organism evidence="10 11">
    <name type="scientific">Plastoroseomonas arctica</name>
    <dbReference type="NCBI Taxonomy" id="1509237"/>
    <lineage>
        <taxon>Bacteria</taxon>
        <taxon>Pseudomonadati</taxon>
        <taxon>Pseudomonadota</taxon>
        <taxon>Alphaproteobacteria</taxon>
        <taxon>Acetobacterales</taxon>
        <taxon>Acetobacteraceae</taxon>
        <taxon>Plastoroseomonas</taxon>
    </lineage>
</organism>
<comment type="similarity">
    <text evidence="1 7 8">Belongs to the TRAFAC class TrmE-Era-EngA-EngB-Septin-like GTPase superfamily. TrmE GTPase family.</text>
</comment>
<dbReference type="PANTHER" id="PTHR42714:SF2">
    <property type="entry name" value="TRNA MODIFICATION GTPASE GTPBP3, MITOCHONDRIAL"/>
    <property type="match status" value="1"/>
</dbReference>
<feature type="binding site" evidence="7">
    <location>
        <position position="245"/>
    </location>
    <ligand>
        <name>K(+)</name>
        <dbReference type="ChEBI" id="CHEBI:29103"/>
    </ligand>
</feature>
<name>A0AAF1K2N9_9PROT</name>
<comment type="subcellular location">
    <subcellularLocation>
        <location evidence="7">Cytoplasm</location>
    </subcellularLocation>
</comment>
<dbReference type="InterPro" id="IPR005225">
    <property type="entry name" value="Small_GTP-bd"/>
</dbReference>
<comment type="caution">
    <text evidence="10">The sequence shown here is derived from an EMBL/GenBank/DDBJ whole genome shotgun (WGS) entry which is preliminary data.</text>
</comment>
<evidence type="ECO:0000256" key="7">
    <source>
        <dbReference type="HAMAP-Rule" id="MF_00379"/>
    </source>
</evidence>
<dbReference type="PRINTS" id="PR00326">
    <property type="entry name" value="GTP1OBG"/>
</dbReference>
<dbReference type="Gene3D" id="3.40.50.300">
    <property type="entry name" value="P-loop containing nucleotide triphosphate hydrolases"/>
    <property type="match status" value="1"/>
</dbReference>
<dbReference type="GO" id="GO:0003924">
    <property type="term" value="F:GTPase activity"/>
    <property type="evidence" value="ECO:0007669"/>
    <property type="project" value="UniProtKB-UniRule"/>
</dbReference>
<feature type="binding site" evidence="7">
    <location>
        <position position="243"/>
    </location>
    <ligand>
        <name>K(+)</name>
        <dbReference type="ChEBI" id="CHEBI:29103"/>
    </ligand>
</feature>
<feature type="binding site" evidence="7">
    <location>
        <position position="224"/>
    </location>
    <ligand>
        <name>K(+)</name>
        <dbReference type="ChEBI" id="CHEBI:29103"/>
    </ligand>
</feature>
<dbReference type="GO" id="GO:0005737">
    <property type="term" value="C:cytoplasm"/>
    <property type="evidence" value="ECO:0007669"/>
    <property type="project" value="UniProtKB-SubCell"/>
</dbReference>
<feature type="binding site" evidence="7">
    <location>
        <position position="248"/>
    </location>
    <ligand>
        <name>K(+)</name>
        <dbReference type="ChEBI" id="CHEBI:29103"/>
    </ligand>
</feature>
<evidence type="ECO:0000256" key="8">
    <source>
        <dbReference type="RuleBase" id="RU003313"/>
    </source>
</evidence>
<dbReference type="PANTHER" id="PTHR42714">
    <property type="entry name" value="TRNA MODIFICATION GTPASE GTPBP3"/>
    <property type="match status" value="1"/>
</dbReference>
<keyword evidence="4 7" id="KW-0378">Hydrolase</keyword>
<evidence type="ECO:0000256" key="2">
    <source>
        <dbReference type="ARBA" id="ARBA00022694"/>
    </source>
</evidence>
<gene>
    <name evidence="7 10" type="primary">mnmE</name>
    <name evidence="7" type="synonym">trmE</name>
    <name evidence="10" type="ORF">GXW79_09110</name>
</gene>
<dbReference type="InterPro" id="IPR025867">
    <property type="entry name" value="MnmE_helical"/>
</dbReference>
<evidence type="ECO:0000259" key="9">
    <source>
        <dbReference type="PROSITE" id="PS51709"/>
    </source>
</evidence>
<keyword evidence="11" id="KW-1185">Reference proteome</keyword>
<comment type="subunit">
    <text evidence="7">Homodimer. Heterotetramer of two MnmE and two MnmG subunits.</text>
</comment>
<dbReference type="EC" id="3.6.-.-" evidence="7"/>
<sequence length="431" mass="44966">MTTSTIFALASGAGRAALAVLRISGVDSARILHSLAGKLPPPRRASLRYLRDATGEVLDQAIIVWFPAPGSYTGEDAAELHLHGGPAVLSGVADALTALGARPAEPGEFTRRAFLHGRLDLTEAEGIADLIAAETSQQRRQALAQAGGALARRSADWTAQCARLLAHQEAAIEFADDDLPNDLGDRARTGSKALGAEIRADLAEAPRGERLRDGLVIAILGAPNAGKSSLLNVLAEREAAIVSPIAGTTRDIVEIRLDLGGVPVTLCDTAGLRETAEAIEGEGVRRALARAERADLCLALFAADVEPDPWTLALLGPDTVTIATKSDLGPPTISGALAISTRTGAGIAALRDTLTRAAATRAGGEGLLTRPRHRAALNEAAEWLDQAAGARHPELVAEALRATLRSLGRLSGRVDVESILDIVFKDFCIGK</sequence>
<dbReference type="GO" id="GO:0046872">
    <property type="term" value="F:metal ion binding"/>
    <property type="evidence" value="ECO:0007669"/>
    <property type="project" value="UniProtKB-KW"/>
</dbReference>
<dbReference type="PROSITE" id="PS51709">
    <property type="entry name" value="G_TRME"/>
    <property type="match status" value="1"/>
</dbReference>
<dbReference type="Pfam" id="PF12631">
    <property type="entry name" value="MnmE_helical"/>
    <property type="match status" value="1"/>
</dbReference>
<dbReference type="GO" id="GO:0002098">
    <property type="term" value="P:tRNA wobble uridine modification"/>
    <property type="evidence" value="ECO:0007669"/>
    <property type="project" value="TreeGrafter"/>
</dbReference>
<feature type="binding site" evidence="7">
    <location>
        <position position="228"/>
    </location>
    <ligand>
        <name>Mg(2+)</name>
        <dbReference type="ChEBI" id="CHEBI:18420"/>
    </ligand>
</feature>
<dbReference type="SUPFAM" id="SSF52540">
    <property type="entry name" value="P-loop containing nucleoside triphosphate hydrolases"/>
    <property type="match status" value="1"/>
</dbReference>